<dbReference type="InterPro" id="IPR050260">
    <property type="entry name" value="FAD-bd_OxRdtase"/>
</dbReference>
<gene>
    <name evidence="9" type="ORF">S01H1_20898</name>
</gene>
<evidence type="ECO:0000313" key="9">
    <source>
        <dbReference type="EMBL" id="GAF90626.1"/>
    </source>
</evidence>
<comment type="cofactor">
    <cofactor evidence="1">
        <name>FAD</name>
        <dbReference type="ChEBI" id="CHEBI:57692"/>
    </cofactor>
</comment>
<keyword evidence="4" id="KW-0274">FAD</keyword>
<evidence type="ECO:0000259" key="7">
    <source>
        <dbReference type="Pfam" id="PF02852"/>
    </source>
</evidence>
<feature type="domain" description="FAD/NAD(P)-binding" evidence="8">
    <location>
        <begin position="1"/>
        <end position="69"/>
    </location>
</feature>
<evidence type="ECO:0000256" key="6">
    <source>
        <dbReference type="ARBA" id="ARBA00023284"/>
    </source>
</evidence>
<dbReference type="PANTHER" id="PTHR43429">
    <property type="entry name" value="PYRIDINE NUCLEOTIDE-DISULFIDE OXIDOREDUCTASE DOMAIN-CONTAINING"/>
    <property type="match status" value="1"/>
</dbReference>
<dbReference type="GO" id="GO:0016491">
    <property type="term" value="F:oxidoreductase activity"/>
    <property type="evidence" value="ECO:0007669"/>
    <property type="project" value="UniProtKB-KW"/>
</dbReference>
<feature type="non-terminal residue" evidence="9">
    <location>
        <position position="1"/>
    </location>
</feature>
<comment type="caution">
    <text evidence="9">The sequence shown here is derived from an EMBL/GenBank/DDBJ whole genome shotgun (WGS) entry which is preliminary data.</text>
</comment>
<organism evidence="9">
    <name type="scientific">marine sediment metagenome</name>
    <dbReference type="NCBI Taxonomy" id="412755"/>
    <lineage>
        <taxon>unclassified sequences</taxon>
        <taxon>metagenomes</taxon>
        <taxon>ecological metagenomes</taxon>
    </lineage>
</organism>
<proteinExistence type="inferred from homology"/>
<dbReference type="PANTHER" id="PTHR43429:SF1">
    <property type="entry name" value="NAD(P)H SULFUR OXIDOREDUCTASE (COA-DEPENDENT)"/>
    <property type="match status" value="1"/>
</dbReference>
<reference evidence="9" key="1">
    <citation type="journal article" date="2014" name="Front. Microbiol.">
        <title>High frequency of phylogenetically diverse reductive dehalogenase-homologous genes in deep subseafloor sedimentary metagenomes.</title>
        <authorList>
            <person name="Kawai M."/>
            <person name="Futagami T."/>
            <person name="Toyoda A."/>
            <person name="Takaki Y."/>
            <person name="Nishi S."/>
            <person name="Hori S."/>
            <person name="Arai W."/>
            <person name="Tsubouchi T."/>
            <person name="Morono Y."/>
            <person name="Uchiyama I."/>
            <person name="Ito T."/>
            <person name="Fujiyama A."/>
            <person name="Inagaki F."/>
            <person name="Takami H."/>
        </authorList>
    </citation>
    <scope>NUCLEOTIDE SEQUENCE</scope>
    <source>
        <strain evidence="9">Expedition CK06-06</strain>
    </source>
</reference>
<accession>X0TTU7</accession>
<name>X0TTU7_9ZZZZ</name>
<keyword evidence="3" id="KW-0285">Flavoprotein</keyword>
<evidence type="ECO:0000256" key="2">
    <source>
        <dbReference type="ARBA" id="ARBA00009130"/>
    </source>
</evidence>
<dbReference type="SUPFAM" id="SSF55424">
    <property type="entry name" value="FAD/NAD-linked reductases, dimerisation (C-terminal) domain"/>
    <property type="match status" value="1"/>
</dbReference>
<dbReference type="AlphaFoldDB" id="X0TTU7"/>
<dbReference type="InterPro" id="IPR023753">
    <property type="entry name" value="FAD/NAD-binding_dom"/>
</dbReference>
<dbReference type="InterPro" id="IPR016156">
    <property type="entry name" value="FAD/NAD-linked_Rdtase_dimer_sf"/>
</dbReference>
<feature type="domain" description="Pyridine nucleotide-disulphide oxidoreductase dimerisation" evidence="7">
    <location>
        <begin position="94"/>
        <end position="193"/>
    </location>
</feature>
<dbReference type="Pfam" id="PF07992">
    <property type="entry name" value="Pyr_redox_2"/>
    <property type="match status" value="1"/>
</dbReference>
<dbReference type="InterPro" id="IPR036188">
    <property type="entry name" value="FAD/NAD-bd_sf"/>
</dbReference>
<sequence>LIATGISANTDFLTDTSIELGINGAIKVDSKLQSSHMNIYASGDCATIKNIVTGKQDHIPTANNAVKTGRIAGENAAGGNKVFNGSVRTVVDKVLDLEIASTGIGSKEAVSLGYDAIKLIDGFSSHAGSVPGAKKIAIIIIVDTASRKLLGAQMIGGEGVGKRIDVFATALTAEMTVDDIYMLDLSYAPAVSTVWDPINKICGKAVLVLDKHRV</sequence>
<evidence type="ECO:0000256" key="3">
    <source>
        <dbReference type="ARBA" id="ARBA00022630"/>
    </source>
</evidence>
<evidence type="ECO:0000256" key="4">
    <source>
        <dbReference type="ARBA" id="ARBA00022827"/>
    </source>
</evidence>
<evidence type="ECO:0000256" key="5">
    <source>
        <dbReference type="ARBA" id="ARBA00023002"/>
    </source>
</evidence>
<dbReference type="Pfam" id="PF02852">
    <property type="entry name" value="Pyr_redox_dim"/>
    <property type="match status" value="1"/>
</dbReference>
<evidence type="ECO:0000259" key="8">
    <source>
        <dbReference type="Pfam" id="PF07992"/>
    </source>
</evidence>
<keyword evidence="6" id="KW-0676">Redox-active center</keyword>
<dbReference type="SUPFAM" id="SSF51905">
    <property type="entry name" value="FAD/NAD(P)-binding domain"/>
    <property type="match status" value="1"/>
</dbReference>
<comment type="similarity">
    <text evidence="2">Belongs to the class-III pyridine nucleotide-disulfide oxidoreductase family.</text>
</comment>
<keyword evidence="5" id="KW-0560">Oxidoreductase</keyword>
<evidence type="ECO:0000256" key="1">
    <source>
        <dbReference type="ARBA" id="ARBA00001974"/>
    </source>
</evidence>
<dbReference type="EMBL" id="BARS01011500">
    <property type="protein sequence ID" value="GAF90626.1"/>
    <property type="molecule type" value="Genomic_DNA"/>
</dbReference>
<protein>
    <recommendedName>
        <fullName evidence="10">Pyridine nucleotide-disulphide oxidoreductase dimerisation domain-containing protein</fullName>
    </recommendedName>
</protein>
<dbReference type="InterPro" id="IPR004099">
    <property type="entry name" value="Pyr_nucl-diS_OxRdtase_dimer"/>
</dbReference>
<evidence type="ECO:0008006" key="10">
    <source>
        <dbReference type="Google" id="ProtNLM"/>
    </source>
</evidence>
<dbReference type="Gene3D" id="3.50.50.60">
    <property type="entry name" value="FAD/NAD(P)-binding domain"/>
    <property type="match status" value="2"/>
</dbReference>